<gene>
    <name evidence="1" type="ORF">GV64_23920</name>
</gene>
<dbReference type="EMBL" id="JOJP01000001">
    <property type="protein sequence ID" value="KEI73361.1"/>
    <property type="molecule type" value="Genomic_DNA"/>
</dbReference>
<evidence type="ECO:0000313" key="1">
    <source>
        <dbReference type="EMBL" id="KEI73361.1"/>
    </source>
</evidence>
<organism evidence="1 2">
    <name type="scientific">Endozoicomonas elysicola</name>
    <dbReference type="NCBI Taxonomy" id="305900"/>
    <lineage>
        <taxon>Bacteria</taxon>
        <taxon>Pseudomonadati</taxon>
        <taxon>Pseudomonadota</taxon>
        <taxon>Gammaproteobacteria</taxon>
        <taxon>Oceanospirillales</taxon>
        <taxon>Endozoicomonadaceae</taxon>
        <taxon>Endozoicomonas</taxon>
    </lineage>
</organism>
<comment type="caution">
    <text evidence="1">The sequence shown here is derived from an EMBL/GenBank/DDBJ whole genome shotgun (WGS) entry which is preliminary data.</text>
</comment>
<sequence>MSTAILNSGHSIAEQANKEKQSGCFLKNAVFNNIVDEEYNAPIRFGFMEANSAKKESVYFGMKGSDFYFGFGLSLNITDPDNSRRLAYEIKNSVPNIGGSLPDYELIRKSTGVFAACDQEQFVIILPQSGNEFSFSPKEWVVALPHDPGLMIEGRLVSSHATNVSFGQSDRKLRVNFSSFADRVMEKKLSKLEEQPEVPVIVVEMEESIKASHPEFDSNSSSYQLTQFQSENQMLSSSDNKKYIQSMKLNKAREKIDMVRDKLQELIKQVDDVFL</sequence>
<keyword evidence="2" id="KW-1185">Reference proteome</keyword>
<accession>A0A081KGT5</accession>
<name>A0A081KGT5_9GAMM</name>
<dbReference type="Proteomes" id="UP000027997">
    <property type="component" value="Unassembled WGS sequence"/>
</dbReference>
<dbReference type="AlphaFoldDB" id="A0A081KGT5"/>
<reference evidence="1 2" key="1">
    <citation type="submission" date="2014-06" db="EMBL/GenBank/DDBJ databases">
        <title>Whole Genome Sequences of Three Symbiotic Endozoicomonas Bacteria.</title>
        <authorList>
            <person name="Neave M.J."/>
            <person name="Apprill A."/>
            <person name="Voolstra C.R."/>
        </authorList>
    </citation>
    <scope>NUCLEOTIDE SEQUENCE [LARGE SCALE GENOMIC DNA]</scope>
    <source>
        <strain evidence="1 2">DSM 22380</strain>
    </source>
</reference>
<proteinExistence type="predicted"/>
<evidence type="ECO:0000313" key="2">
    <source>
        <dbReference type="Proteomes" id="UP000027997"/>
    </source>
</evidence>
<protein>
    <submittedName>
        <fullName evidence="1">Uncharacterized protein</fullName>
    </submittedName>
</protein>